<gene>
    <name evidence="1" type="ORF">M9H77_19157</name>
</gene>
<accession>A0ACC0B9G6</accession>
<comment type="caution">
    <text evidence="1">The sequence shown here is derived from an EMBL/GenBank/DDBJ whole genome shotgun (WGS) entry which is preliminary data.</text>
</comment>
<protein>
    <submittedName>
        <fullName evidence="1">Uncharacterized protein</fullName>
    </submittedName>
</protein>
<dbReference type="EMBL" id="CM044704">
    <property type="protein sequence ID" value="KAI5669304.1"/>
    <property type="molecule type" value="Genomic_DNA"/>
</dbReference>
<organism evidence="1 2">
    <name type="scientific">Catharanthus roseus</name>
    <name type="common">Madagascar periwinkle</name>
    <name type="synonym">Vinca rosea</name>
    <dbReference type="NCBI Taxonomy" id="4058"/>
    <lineage>
        <taxon>Eukaryota</taxon>
        <taxon>Viridiplantae</taxon>
        <taxon>Streptophyta</taxon>
        <taxon>Embryophyta</taxon>
        <taxon>Tracheophyta</taxon>
        <taxon>Spermatophyta</taxon>
        <taxon>Magnoliopsida</taxon>
        <taxon>eudicotyledons</taxon>
        <taxon>Gunneridae</taxon>
        <taxon>Pentapetalae</taxon>
        <taxon>asterids</taxon>
        <taxon>lamiids</taxon>
        <taxon>Gentianales</taxon>
        <taxon>Apocynaceae</taxon>
        <taxon>Rauvolfioideae</taxon>
        <taxon>Vinceae</taxon>
        <taxon>Catharanthinae</taxon>
        <taxon>Catharanthus</taxon>
    </lineage>
</organism>
<evidence type="ECO:0000313" key="2">
    <source>
        <dbReference type="Proteomes" id="UP001060085"/>
    </source>
</evidence>
<proteinExistence type="predicted"/>
<sequence length="439" mass="50132">MASIRRTLSPVPRPGISMSGEACNVASPLSKSSSYNSHHPQPAGLYSPVSGSLDYALYKAQTFLLGFFSQRSSRPLERSKSMGQSWRKALFHFLVCFLLGMFVGLTPFASPTLSMNFMSKHQVFSIDVFRHDDRIRIYDLPRNATPVFERSEMNDSTISKQHISTGELRDESPLDAFGNKSVDESSNVSFHNLLIIVTPTYARPLQAYYLSRLTHTLKLVPPPLLWIVVEMNSQSAKTAELLRYSGIMYRHLICKQNLTDVNDRGMHLRNVALLHIETHHLDGIVYFADDENTYALDLFEQMREIRRFGTWIVGKLVENRKDVILDGPICNGSRVIGWHTHHVPKRIRRFHADMSGFAFNSTILWDPKRWHRPTLEPIRLIHTVNDDFQVSSFIEQVVEDESQMEGFPLQCSRILAWHLDMAPFYSSGKNISLQVGPIP</sequence>
<reference evidence="2" key="1">
    <citation type="journal article" date="2023" name="Nat. Plants">
        <title>Single-cell RNA sequencing provides a high-resolution roadmap for understanding the multicellular compartmentation of specialized metabolism.</title>
        <authorList>
            <person name="Sun S."/>
            <person name="Shen X."/>
            <person name="Li Y."/>
            <person name="Li Y."/>
            <person name="Wang S."/>
            <person name="Li R."/>
            <person name="Zhang H."/>
            <person name="Shen G."/>
            <person name="Guo B."/>
            <person name="Wei J."/>
            <person name="Xu J."/>
            <person name="St-Pierre B."/>
            <person name="Chen S."/>
            <person name="Sun C."/>
        </authorList>
    </citation>
    <scope>NUCLEOTIDE SEQUENCE [LARGE SCALE GENOMIC DNA]</scope>
</reference>
<keyword evidence="2" id="KW-1185">Reference proteome</keyword>
<dbReference type="Proteomes" id="UP001060085">
    <property type="component" value="Linkage Group LG04"/>
</dbReference>
<evidence type="ECO:0000313" key="1">
    <source>
        <dbReference type="EMBL" id="KAI5669304.1"/>
    </source>
</evidence>
<name>A0ACC0B9G6_CATRO</name>